<feature type="chain" id="PRO_5046578442" description="CHAP domain-containing protein" evidence="1">
    <location>
        <begin position="27"/>
        <end position="167"/>
    </location>
</feature>
<proteinExistence type="predicted"/>
<gene>
    <name evidence="2" type="ORF">BC739_005306</name>
</gene>
<evidence type="ECO:0000313" key="2">
    <source>
        <dbReference type="EMBL" id="MBA8928089.1"/>
    </source>
</evidence>
<protein>
    <recommendedName>
        <fullName evidence="4">CHAP domain-containing protein</fullName>
    </recommendedName>
</protein>
<keyword evidence="1" id="KW-0732">Signal</keyword>
<keyword evidence="3" id="KW-1185">Reference proteome</keyword>
<organism evidence="2 3">
    <name type="scientific">Kutzneria viridogrisea</name>
    <dbReference type="NCBI Taxonomy" id="47990"/>
    <lineage>
        <taxon>Bacteria</taxon>
        <taxon>Bacillati</taxon>
        <taxon>Actinomycetota</taxon>
        <taxon>Actinomycetes</taxon>
        <taxon>Pseudonocardiales</taxon>
        <taxon>Pseudonocardiaceae</taxon>
        <taxon>Kutzneria</taxon>
    </lineage>
</organism>
<dbReference type="EMBL" id="JACJID010000004">
    <property type="protein sequence ID" value="MBA8928089.1"/>
    <property type="molecule type" value="Genomic_DNA"/>
</dbReference>
<evidence type="ECO:0008006" key="4">
    <source>
        <dbReference type="Google" id="ProtNLM"/>
    </source>
</evidence>
<sequence length="167" mass="17259">MFRGRTLLTSGITALGLTLGATVAVAAPAAPQAASCSSPATSNPRTCAQAVSWAKSHVGATSSDYDHRCDHVVGLAYGRSASGHASAAQHWSSTPAKYKHTGTDVPAGGLAFFSIPNSPYGHVMISIGGGEFVSNDIVAKGRLSKTTIGTVQSRWGGHYLGWSNPWF</sequence>
<accession>A0ABR6BND0</accession>
<reference evidence="2 3" key="1">
    <citation type="submission" date="2020-08" db="EMBL/GenBank/DDBJ databases">
        <title>Genomic Encyclopedia of Archaeal and Bacterial Type Strains, Phase II (KMG-II): from individual species to whole genera.</title>
        <authorList>
            <person name="Goeker M."/>
        </authorList>
    </citation>
    <scope>NUCLEOTIDE SEQUENCE [LARGE SCALE GENOMIC DNA]</scope>
    <source>
        <strain evidence="2 3">DSM 43850</strain>
    </source>
</reference>
<evidence type="ECO:0000313" key="3">
    <source>
        <dbReference type="Proteomes" id="UP000517916"/>
    </source>
</evidence>
<comment type="caution">
    <text evidence="2">The sequence shown here is derived from an EMBL/GenBank/DDBJ whole genome shotgun (WGS) entry which is preliminary data.</text>
</comment>
<feature type="signal peptide" evidence="1">
    <location>
        <begin position="1"/>
        <end position="26"/>
    </location>
</feature>
<evidence type="ECO:0000256" key="1">
    <source>
        <dbReference type="SAM" id="SignalP"/>
    </source>
</evidence>
<dbReference type="Proteomes" id="UP000517916">
    <property type="component" value="Unassembled WGS sequence"/>
</dbReference>
<dbReference type="RefSeq" id="WP_025356813.1">
    <property type="nucleotide sequence ID" value="NZ_BAAABQ010000030.1"/>
</dbReference>
<name>A0ABR6BND0_9PSEU</name>